<reference evidence="1" key="1">
    <citation type="submission" date="2021-06" db="EMBL/GenBank/DDBJ databases">
        <authorList>
            <person name="Kallberg Y."/>
            <person name="Tangrot J."/>
            <person name="Rosling A."/>
        </authorList>
    </citation>
    <scope>NUCLEOTIDE SEQUENCE</scope>
    <source>
        <strain evidence="1">28 12/20/2015</strain>
    </source>
</reference>
<dbReference type="EMBL" id="CAJVPW010006512">
    <property type="protein sequence ID" value="CAG8569943.1"/>
    <property type="molecule type" value="Genomic_DNA"/>
</dbReference>
<protein>
    <submittedName>
        <fullName evidence="1">10928_t:CDS:1</fullName>
    </submittedName>
</protein>
<evidence type="ECO:0000313" key="1">
    <source>
        <dbReference type="EMBL" id="CAG8569943.1"/>
    </source>
</evidence>
<accession>A0ACA9MCF6</accession>
<dbReference type="Proteomes" id="UP000789366">
    <property type="component" value="Unassembled WGS sequence"/>
</dbReference>
<sequence length="108" mass="12651">NDFNTNLTPEEDRISQTSSYYNFTRVILKNKLDGFTNIADLIDKKPSFTYFQKIKNNSTMATKLDYIFIDNNNVQFCKQVNTKFENSDYLLVKITINFSKYINSSFAN</sequence>
<name>A0ACA9MCF6_9GLOM</name>
<organism evidence="1 2">
    <name type="scientific">Cetraspora pellucida</name>
    <dbReference type="NCBI Taxonomy" id="1433469"/>
    <lineage>
        <taxon>Eukaryota</taxon>
        <taxon>Fungi</taxon>
        <taxon>Fungi incertae sedis</taxon>
        <taxon>Mucoromycota</taxon>
        <taxon>Glomeromycotina</taxon>
        <taxon>Glomeromycetes</taxon>
        <taxon>Diversisporales</taxon>
        <taxon>Gigasporaceae</taxon>
        <taxon>Cetraspora</taxon>
    </lineage>
</organism>
<keyword evidence="2" id="KW-1185">Reference proteome</keyword>
<proteinExistence type="predicted"/>
<gene>
    <name evidence="1" type="ORF">SPELUC_LOCUS5953</name>
</gene>
<comment type="caution">
    <text evidence="1">The sequence shown here is derived from an EMBL/GenBank/DDBJ whole genome shotgun (WGS) entry which is preliminary data.</text>
</comment>
<evidence type="ECO:0000313" key="2">
    <source>
        <dbReference type="Proteomes" id="UP000789366"/>
    </source>
</evidence>
<feature type="non-terminal residue" evidence="1">
    <location>
        <position position="1"/>
    </location>
</feature>